<evidence type="ECO:0000313" key="10">
    <source>
        <dbReference type="EMBL" id="AEM68701.1"/>
    </source>
</evidence>
<dbReference type="InterPro" id="IPR020549">
    <property type="entry name" value="YbeY_CS"/>
</dbReference>
<sequence>MLEINYFNNTEIDMTKWQEFGTNLLNKAAAFFNFNYDLSLAVIFVDDLQAQELNKEYRNQTYIADVISFSTDMTDQEIKALGFRELGDLFINLSEAKRKSLKYDHSLDQEMGFLFVHGFLHLLGYDHELVEQETEMFSLQEQILQLANIKYQIKFTLDDYLEVENEDEH</sequence>
<dbReference type="EMBL" id="CP003021">
    <property type="protein sequence ID" value="AEM68701.1"/>
    <property type="molecule type" value="Genomic_DNA"/>
</dbReference>
<keyword evidence="2 9" id="KW-0690">Ribosome biogenesis</keyword>
<dbReference type="GO" id="GO:0004222">
    <property type="term" value="F:metalloendopeptidase activity"/>
    <property type="evidence" value="ECO:0007669"/>
    <property type="project" value="InterPro"/>
</dbReference>
<evidence type="ECO:0000256" key="1">
    <source>
        <dbReference type="ARBA" id="ARBA00010875"/>
    </source>
</evidence>
<dbReference type="AlphaFoldDB" id="A0A7U3ZSG8"/>
<dbReference type="KEGG" id="mpf:MPUT_0323"/>
<evidence type="ECO:0000256" key="3">
    <source>
        <dbReference type="ARBA" id="ARBA00022552"/>
    </source>
</evidence>
<dbReference type="Proteomes" id="UP000008907">
    <property type="component" value="Chromosome"/>
</dbReference>
<comment type="similarity">
    <text evidence="1 9">Belongs to the endoribonuclease YbeY family.</text>
</comment>
<dbReference type="GO" id="GO:0004521">
    <property type="term" value="F:RNA endonuclease activity"/>
    <property type="evidence" value="ECO:0007669"/>
    <property type="project" value="UniProtKB-UniRule"/>
</dbReference>
<dbReference type="HAMAP" id="MF_00009">
    <property type="entry name" value="Endoribonucl_YbeY"/>
    <property type="match status" value="1"/>
</dbReference>
<comment type="subcellular location">
    <subcellularLocation>
        <location evidence="9">Cytoplasm</location>
    </subcellularLocation>
</comment>
<proteinExistence type="inferred from homology"/>
<comment type="function">
    <text evidence="9">Single strand-specific metallo-endoribonuclease involved in late-stage 70S ribosome quality control and in maturation of the 3' terminus of the 16S rRNA.</text>
</comment>
<evidence type="ECO:0000256" key="2">
    <source>
        <dbReference type="ARBA" id="ARBA00022517"/>
    </source>
</evidence>
<dbReference type="InterPro" id="IPR023091">
    <property type="entry name" value="MetalPrtase_cat_dom_sf_prd"/>
</dbReference>
<dbReference type="GO" id="GO:0005737">
    <property type="term" value="C:cytoplasm"/>
    <property type="evidence" value="ECO:0007669"/>
    <property type="project" value="UniProtKB-SubCell"/>
</dbReference>
<evidence type="ECO:0000256" key="5">
    <source>
        <dbReference type="ARBA" id="ARBA00022723"/>
    </source>
</evidence>
<organism evidence="10 11">
    <name type="scientific">Mycoplasma putrefaciens (strain ATCC 15718 / NCTC 10155 / C30 KS-1 / KS-1)</name>
    <dbReference type="NCBI Taxonomy" id="743965"/>
    <lineage>
        <taxon>Bacteria</taxon>
        <taxon>Bacillati</taxon>
        <taxon>Mycoplasmatota</taxon>
        <taxon>Mollicutes</taxon>
        <taxon>Mycoplasmataceae</taxon>
        <taxon>Mycoplasma</taxon>
    </lineage>
</organism>
<dbReference type="EC" id="3.1.-.-" evidence="9"/>
<dbReference type="Pfam" id="PF02130">
    <property type="entry name" value="YbeY"/>
    <property type="match status" value="1"/>
</dbReference>
<dbReference type="PROSITE" id="PS01306">
    <property type="entry name" value="UPF0054"/>
    <property type="match status" value="1"/>
</dbReference>
<evidence type="ECO:0000256" key="6">
    <source>
        <dbReference type="ARBA" id="ARBA00022759"/>
    </source>
</evidence>
<keyword evidence="3 9" id="KW-0698">rRNA processing</keyword>
<dbReference type="GO" id="GO:0006364">
    <property type="term" value="P:rRNA processing"/>
    <property type="evidence" value="ECO:0007669"/>
    <property type="project" value="UniProtKB-UniRule"/>
</dbReference>
<keyword evidence="7 9" id="KW-0378">Hydrolase</keyword>
<dbReference type="SUPFAM" id="SSF55486">
    <property type="entry name" value="Metalloproteases ('zincins'), catalytic domain"/>
    <property type="match status" value="1"/>
</dbReference>
<evidence type="ECO:0000256" key="8">
    <source>
        <dbReference type="ARBA" id="ARBA00022833"/>
    </source>
</evidence>
<evidence type="ECO:0000256" key="9">
    <source>
        <dbReference type="HAMAP-Rule" id="MF_00009"/>
    </source>
</evidence>
<dbReference type="Gene3D" id="3.40.390.30">
    <property type="entry name" value="Metalloproteases ('zincins'), catalytic domain"/>
    <property type="match status" value="1"/>
</dbReference>
<name>A0A7U3ZSG8_MYCPK</name>
<reference evidence="10 11" key="1">
    <citation type="journal article" date="2011" name="J. Bacteriol.">
        <title>Genome Sequence of Mycoplasma putrefaciens Type Strain KS1.</title>
        <authorList>
            <person name="Calcutt M.J."/>
            <person name="Foecking M.F."/>
        </authorList>
    </citation>
    <scope>NUCLEOTIDE SEQUENCE [LARGE SCALE GENOMIC DNA]</scope>
    <source>
        <strain evidence="11">ATCC 15718 / NCTC 10155 / C30 KS-1 / KS-1</strain>
    </source>
</reference>
<keyword evidence="8 9" id="KW-0862">Zinc</keyword>
<comment type="cofactor">
    <cofactor evidence="9">
        <name>Zn(2+)</name>
        <dbReference type="ChEBI" id="CHEBI:29105"/>
    </cofactor>
    <text evidence="9">Binds 1 zinc ion.</text>
</comment>
<dbReference type="NCBIfam" id="TIGR00043">
    <property type="entry name" value="rRNA maturation RNase YbeY"/>
    <property type="match status" value="1"/>
</dbReference>
<dbReference type="PANTHER" id="PTHR46986">
    <property type="entry name" value="ENDORIBONUCLEASE YBEY, CHLOROPLASTIC"/>
    <property type="match status" value="1"/>
</dbReference>
<dbReference type="GO" id="GO:0008270">
    <property type="term" value="F:zinc ion binding"/>
    <property type="evidence" value="ECO:0007669"/>
    <property type="project" value="UniProtKB-UniRule"/>
</dbReference>
<accession>A0A7U3ZSG8</accession>
<keyword evidence="9" id="KW-0963">Cytoplasm</keyword>
<feature type="binding site" evidence="9">
    <location>
        <position position="121"/>
    </location>
    <ligand>
        <name>Zn(2+)</name>
        <dbReference type="ChEBI" id="CHEBI:29105"/>
        <note>catalytic</note>
    </ligand>
</feature>
<gene>
    <name evidence="9" type="primary">ybeY</name>
    <name evidence="10" type="ordered locus">MPUT_0323</name>
</gene>
<dbReference type="InterPro" id="IPR002036">
    <property type="entry name" value="YbeY"/>
</dbReference>
<evidence type="ECO:0000256" key="4">
    <source>
        <dbReference type="ARBA" id="ARBA00022722"/>
    </source>
</evidence>
<dbReference type="RefSeq" id="WP_014035057.1">
    <property type="nucleotide sequence ID" value="NC_015946.1"/>
</dbReference>
<keyword evidence="5 9" id="KW-0479">Metal-binding</keyword>
<feature type="binding site" evidence="9">
    <location>
        <position position="117"/>
    </location>
    <ligand>
        <name>Zn(2+)</name>
        <dbReference type="ChEBI" id="CHEBI:29105"/>
        <note>catalytic</note>
    </ligand>
</feature>
<keyword evidence="6 9" id="KW-0255">Endonuclease</keyword>
<evidence type="ECO:0000256" key="7">
    <source>
        <dbReference type="ARBA" id="ARBA00022801"/>
    </source>
</evidence>
<keyword evidence="4 9" id="KW-0540">Nuclease</keyword>
<feature type="binding site" evidence="9">
    <location>
        <position position="127"/>
    </location>
    <ligand>
        <name>Zn(2+)</name>
        <dbReference type="ChEBI" id="CHEBI:29105"/>
        <note>catalytic</note>
    </ligand>
</feature>
<dbReference type="PANTHER" id="PTHR46986:SF1">
    <property type="entry name" value="ENDORIBONUCLEASE YBEY, CHLOROPLASTIC"/>
    <property type="match status" value="1"/>
</dbReference>
<evidence type="ECO:0000313" key="11">
    <source>
        <dbReference type="Proteomes" id="UP000008907"/>
    </source>
</evidence>
<protein>
    <recommendedName>
        <fullName evidence="9">Endoribonuclease YbeY</fullName>
        <ecNumber evidence="9">3.1.-.-</ecNumber>
    </recommendedName>
</protein>